<comment type="caution">
    <text evidence="2">The sequence shown here is derived from an EMBL/GenBank/DDBJ whole genome shotgun (WGS) entry which is preliminary data.</text>
</comment>
<proteinExistence type="predicted"/>
<keyword evidence="3" id="KW-1185">Reference proteome</keyword>
<feature type="region of interest" description="Disordered" evidence="1">
    <location>
        <begin position="1"/>
        <end position="21"/>
    </location>
</feature>
<dbReference type="EMBL" id="SNXK01000022">
    <property type="protein sequence ID" value="TDP27729.1"/>
    <property type="molecule type" value="Genomic_DNA"/>
</dbReference>
<evidence type="ECO:0008006" key="4">
    <source>
        <dbReference type="Google" id="ProtNLM"/>
    </source>
</evidence>
<evidence type="ECO:0000313" key="2">
    <source>
        <dbReference type="EMBL" id="TDP27729.1"/>
    </source>
</evidence>
<dbReference type="RefSeq" id="WP_067498998.1">
    <property type="nucleotide sequence ID" value="NZ_SNXK01000022.1"/>
</dbReference>
<reference evidence="2 3" key="1">
    <citation type="submission" date="2019-03" db="EMBL/GenBank/DDBJ databases">
        <title>Genomic Encyclopedia of Type Strains, Phase IV (KMG-IV): sequencing the most valuable type-strain genomes for metagenomic binning, comparative biology and taxonomic classification.</title>
        <authorList>
            <person name="Goeker M."/>
        </authorList>
    </citation>
    <scope>NUCLEOTIDE SEQUENCE [LARGE SCALE GENOMIC DNA]</scope>
    <source>
        <strain evidence="2 3">DSM 44496</strain>
    </source>
</reference>
<protein>
    <recommendedName>
        <fullName evidence="4">AbrB/MazE/SpoVT family DNA-binding domain-containing protein</fullName>
    </recommendedName>
</protein>
<dbReference type="Proteomes" id="UP000295087">
    <property type="component" value="Unassembled WGS sequence"/>
</dbReference>
<organism evidence="2 3">
    <name type="scientific">Nocardia ignorata</name>
    <dbReference type="NCBI Taxonomy" id="145285"/>
    <lineage>
        <taxon>Bacteria</taxon>
        <taxon>Bacillati</taxon>
        <taxon>Actinomycetota</taxon>
        <taxon>Actinomycetes</taxon>
        <taxon>Mycobacteriales</taxon>
        <taxon>Nocardiaceae</taxon>
        <taxon>Nocardia</taxon>
    </lineage>
</organism>
<dbReference type="AlphaFoldDB" id="A0A4R6P1C8"/>
<evidence type="ECO:0000256" key="1">
    <source>
        <dbReference type="SAM" id="MobiDB-lite"/>
    </source>
</evidence>
<sequence length="143" mass="15908">MIEPVIPPQTSLEERLHGPLPSSVIPRTADPNIVYGIALITHAGRVTDHAVFSALGWRPGTRLTLSCQDERLILVCAAPDSSVRMNNGGFFRIPYRQRRRVGLLEGDRALVVAHREQKRLLIHPPAVLDGLMSQSRRILEGHL</sequence>
<name>A0A4R6P1C8_NOCIG</name>
<gene>
    <name evidence="2" type="ORF">DFR75_1221</name>
</gene>
<accession>A0A4R6P1C8</accession>
<evidence type="ECO:0000313" key="3">
    <source>
        <dbReference type="Proteomes" id="UP000295087"/>
    </source>
</evidence>